<keyword evidence="3 9" id="KW-0028">Amino-acid biosynthesis</keyword>
<comment type="subcellular location">
    <subcellularLocation>
        <location evidence="9">Cytoplasm</location>
    </subcellularLocation>
</comment>
<dbReference type="CDD" id="cd04250">
    <property type="entry name" value="AAK_NAGK-C"/>
    <property type="match status" value="1"/>
</dbReference>
<dbReference type="InterPro" id="IPR037528">
    <property type="entry name" value="ArgB"/>
</dbReference>
<reference evidence="11" key="1">
    <citation type="submission" date="2024-05" db="EMBL/GenBank/DDBJ databases">
        <title>Planctomycetes of the genus Singulisphaera possess chitinolytic capabilities.</title>
        <authorList>
            <person name="Ivanova A."/>
        </authorList>
    </citation>
    <scope>NUCLEOTIDE SEQUENCE</scope>
    <source>
        <strain evidence="11">Ch08T</strain>
    </source>
</reference>
<sequence length="325" mass="35031">MKNGGLVVECLGAVGDHAVHEEAIRKADVLIEALGYFRKFHGRFTVIKLGGSVMEEPEALRALLVDIVFMQTVGMRPVVVHGGGKAITLAMERAGLEARFVQGRRYTDDATLGIVARVLAEEINVDIVRHITKYGGRAAGLHHKTTQCLFGRRLTLPDGAGGDVDLGRVGEVTEVEVSLIENLCFAGVVPVLPSLAEDNDELLLNVNADTAAAAVAVALKAEKLVFLTDTPGILKDRSEPQSLIRSLTPVECRELIAQGIIDKGMIPKVEASLDSLREGVRKTHIIDGRLRHSLLLEMYTDKGIGTEIVLQENANGSSRGISARH</sequence>
<feature type="binding site" evidence="9">
    <location>
        <begin position="83"/>
        <end position="84"/>
    </location>
    <ligand>
        <name>substrate</name>
    </ligand>
</feature>
<evidence type="ECO:0000256" key="6">
    <source>
        <dbReference type="ARBA" id="ARBA00022777"/>
    </source>
</evidence>
<feature type="binding site" evidence="9">
    <location>
        <position position="105"/>
    </location>
    <ligand>
        <name>substrate</name>
    </ligand>
</feature>
<name>A0AAU7CC04_9BACT</name>
<dbReference type="FunFam" id="3.40.1160.10:FF:000004">
    <property type="entry name" value="Acetylglutamate kinase"/>
    <property type="match status" value="1"/>
</dbReference>
<evidence type="ECO:0000256" key="3">
    <source>
        <dbReference type="ARBA" id="ARBA00022605"/>
    </source>
</evidence>
<dbReference type="GO" id="GO:0005524">
    <property type="term" value="F:ATP binding"/>
    <property type="evidence" value="ECO:0007669"/>
    <property type="project" value="UniProtKB-UniRule"/>
</dbReference>
<dbReference type="GO" id="GO:0003991">
    <property type="term" value="F:acetylglutamate kinase activity"/>
    <property type="evidence" value="ECO:0007669"/>
    <property type="project" value="UniProtKB-UniRule"/>
</dbReference>
<keyword evidence="2 9" id="KW-0055">Arginine biosynthesis</keyword>
<keyword evidence="7 9" id="KW-0067">ATP-binding</keyword>
<keyword evidence="5 9" id="KW-0547">Nucleotide-binding</keyword>
<evidence type="ECO:0000256" key="5">
    <source>
        <dbReference type="ARBA" id="ARBA00022741"/>
    </source>
</evidence>
<evidence type="ECO:0000256" key="7">
    <source>
        <dbReference type="ARBA" id="ARBA00022840"/>
    </source>
</evidence>
<dbReference type="GO" id="GO:0042450">
    <property type="term" value="P:L-arginine biosynthetic process via ornithine"/>
    <property type="evidence" value="ECO:0007669"/>
    <property type="project" value="UniProtKB-UniRule"/>
</dbReference>
<comment type="catalytic activity">
    <reaction evidence="8 9">
        <text>N-acetyl-L-glutamate + ATP = N-acetyl-L-glutamyl 5-phosphate + ADP</text>
        <dbReference type="Rhea" id="RHEA:14629"/>
        <dbReference type="ChEBI" id="CHEBI:30616"/>
        <dbReference type="ChEBI" id="CHEBI:44337"/>
        <dbReference type="ChEBI" id="CHEBI:57936"/>
        <dbReference type="ChEBI" id="CHEBI:456216"/>
        <dbReference type="EC" id="2.7.2.8"/>
    </reaction>
</comment>
<dbReference type="InterPro" id="IPR001048">
    <property type="entry name" value="Asp/Glu/Uridylate_kinase"/>
</dbReference>
<comment type="function">
    <text evidence="9">Catalyzes the ATP-dependent phosphorylation of N-acetyl-L-glutamate.</text>
</comment>
<dbReference type="PRINTS" id="PR00474">
    <property type="entry name" value="GLU5KINASE"/>
</dbReference>
<evidence type="ECO:0000256" key="8">
    <source>
        <dbReference type="ARBA" id="ARBA00048141"/>
    </source>
</evidence>
<dbReference type="Pfam" id="PF00696">
    <property type="entry name" value="AA_kinase"/>
    <property type="match status" value="1"/>
</dbReference>
<dbReference type="Gene3D" id="3.40.1160.10">
    <property type="entry name" value="Acetylglutamate kinase-like"/>
    <property type="match status" value="1"/>
</dbReference>
<dbReference type="EC" id="2.7.2.8" evidence="9"/>
<evidence type="ECO:0000256" key="2">
    <source>
        <dbReference type="ARBA" id="ARBA00022571"/>
    </source>
</evidence>
<dbReference type="InterPro" id="IPR004662">
    <property type="entry name" value="AcgluKinase_fam"/>
</dbReference>
<evidence type="ECO:0000256" key="9">
    <source>
        <dbReference type="HAMAP-Rule" id="MF_00082"/>
    </source>
</evidence>
<dbReference type="EMBL" id="CP155447">
    <property type="protein sequence ID" value="XBH03007.1"/>
    <property type="molecule type" value="Genomic_DNA"/>
</dbReference>
<feature type="site" description="Transition state stabilizer" evidence="9">
    <location>
        <position position="48"/>
    </location>
</feature>
<evidence type="ECO:0000256" key="4">
    <source>
        <dbReference type="ARBA" id="ARBA00022679"/>
    </source>
</evidence>
<comment type="pathway">
    <text evidence="1 9">Amino-acid biosynthesis; L-arginine biosynthesis; N(2)-acetyl-L-ornithine from L-glutamate: step 2/4.</text>
</comment>
<proteinExistence type="inferred from homology"/>
<dbReference type="PIRSF" id="PIRSF000728">
    <property type="entry name" value="NAGK"/>
    <property type="match status" value="1"/>
</dbReference>
<evidence type="ECO:0000259" key="10">
    <source>
        <dbReference type="Pfam" id="PF00696"/>
    </source>
</evidence>
<protein>
    <recommendedName>
        <fullName evidence="9">Acetylglutamate kinase</fullName>
        <ecNumber evidence="9">2.7.2.8</ecNumber>
    </recommendedName>
    <alternativeName>
        <fullName evidence="9">N-acetyl-L-glutamate 5-phosphotransferase</fullName>
    </alternativeName>
    <alternativeName>
        <fullName evidence="9">NAG kinase</fullName>
        <shortName evidence="9">NAGK</shortName>
    </alternativeName>
</protein>
<gene>
    <name evidence="9 11" type="primary">argB</name>
    <name evidence="11" type="ORF">V5E97_32580</name>
</gene>
<accession>A0AAU7CC04</accession>
<dbReference type="NCBIfam" id="TIGR00761">
    <property type="entry name" value="argB"/>
    <property type="match status" value="1"/>
</dbReference>
<dbReference type="InterPro" id="IPR041727">
    <property type="entry name" value="NAGK-C"/>
</dbReference>
<feature type="site" description="Transition state stabilizer" evidence="9">
    <location>
        <position position="268"/>
    </location>
</feature>
<dbReference type="InterPro" id="IPR001057">
    <property type="entry name" value="Glu/AcGlu_kinase"/>
</dbReference>
<dbReference type="SUPFAM" id="SSF53633">
    <property type="entry name" value="Carbamate kinase-like"/>
    <property type="match status" value="1"/>
</dbReference>
<dbReference type="HAMAP" id="MF_00082">
    <property type="entry name" value="ArgB"/>
    <property type="match status" value="1"/>
</dbReference>
<evidence type="ECO:0000256" key="1">
    <source>
        <dbReference type="ARBA" id="ARBA00004828"/>
    </source>
</evidence>
<feature type="binding site" evidence="9">
    <location>
        <position position="205"/>
    </location>
    <ligand>
        <name>substrate</name>
    </ligand>
</feature>
<evidence type="ECO:0000313" key="11">
    <source>
        <dbReference type="EMBL" id="XBH03007.1"/>
    </source>
</evidence>
<dbReference type="GO" id="GO:0005737">
    <property type="term" value="C:cytoplasm"/>
    <property type="evidence" value="ECO:0007669"/>
    <property type="project" value="UniProtKB-SubCell"/>
</dbReference>
<keyword evidence="9" id="KW-0963">Cytoplasm</keyword>
<dbReference type="AlphaFoldDB" id="A0AAU7CC04"/>
<keyword evidence="6 9" id="KW-0418">Kinase</keyword>
<feature type="domain" description="Aspartate/glutamate/uridylate kinase" evidence="10">
    <location>
        <begin position="44"/>
        <end position="287"/>
    </location>
</feature>
<dbReference type="RefSeq" id="WP_406695748.1">
    <property type="nucleotide sequence ID" value="NZ_CP155447.1"/>
</dbReference>
<organism evidence="11">
    <name type="scientific">Singulisphaera sp. Ch08</name>
    <dbReference type="NCBI Taxonomy" id="3120278"/>
    <lineage>
        <taxon>Bacteria</taxon>
        <taxon>Pseudomonadati</taxon>
        <taxon>Planctomycetota</taxon>
        <taxon>Planctomycetia</taxon>
        <taxon>Isosphaerales</taxon>
        <taxon>Isosphaeraceae</taxon>
        <taxon>Singulisphaera</taxon>
    </lineage>
</organism>
<dbReference type="PANTHER" id="PTHR23342">
    <property type="entry name" value="N-ACETYLGLUTAMATE SYNTHASE"/>
    <property type="match status" value="1"/>
</dbReference>
<comment type="similarity">
    <text evidence="9">Belongs to the acetylglutamate kinase family. ArgB subfamily.</text>
</comment>
<dbReference type="InterPro" id="IPR036393">
    <property type="entry name" value="AceGlu_kinase-like_sf"/>
</dbReference>
<dbReference type="PANTHER" id="PTHR23342:SF0">
    <property type="entry name" value="N-ACETYLGLUTAMATE SYNTHASE, MITOCHONDRIAL"/>
    <property type="match status" value="1"/>
</dbReference>
<keyword evidence="4 9" id="KW-0808">Transferase</keyword>